<dbReference type="EMBL" id="CM051402">
    <property type="protein sequence ID" value="KAJ4710872.1"/>
    <property type="molecule type" value="Genomic_DNA"/>
</dbReference>
<protein>
    <submittedName>
        <fullName evidence="1">RING-type E3 ubiquitin transferase</fullName>
    </submittedName>
</protein>
<sequence>MDVAEVEESLFAASDAKLHGDMCKRLSAIYCKILSIFPSLEASRPRSKSGIQALCSLHIALEKAKNILQHCSECSKLYLAITGDSVLLKFDKARGALVESLRRVEDIVPQSIGCQILEIVNELETIVFSLDPSEKQVGDDIIALLQQGRKFNESNDNNELESFHQAATRLGITSSRAALTERRALKKLIERARVEEDKRKESIVAYLLHLMRKYSKLFRSEMIDDNDSQGSTPCSPTVQGSFEDGVHSGHEHAFDRQLSKLGSFNFRPNNRRSGQMPLPPEELRCPISLQLMYDPVIIASGQTYERICIEKWFSDGHNTCPKTQQKLPHLCLTPNYCVKGLIASWCEQNGVSVPDCPPESLDLNYWRLALSESESTNSKSTGSVHSCKLKEVKIVPLEESGTIEETEYSEIETICAHEEESESNVFDKYQDFLKVLNEGEDMSQKCSVVEQIRFLLKDDEEARIFMGANGFVEALLRFLESAVHQRNSYAQEIGAMALFNLAVNNNRNKELMLAAGVIPLLERMISNPNSHGAATALYLNLSCLEAAKSIIGTSQAVPFLVRLCKGETERQCKLDALHALYNLSTIPSNIPNLLSAGIISGLQSLAIAGDHMWTEKSLAVLLNLAASQAGKDEMNSTPGLITGLATVLDSGELIEQEQAVSCLLILCIGSEKCCQMVLQEGVIPALVSISVNGTARGREKAQKLLMLFREQRQRDHPPVDIRQQADSSEKPKPTFAPPSDPAPESKPLCKSISRRKMGKAFSFLWKSKSYSVSQY</sequence>
<proteinExistence type="predicted"/>
<gene>
    <name evidence="1" type="ORF">OWV82_016988</name>
</gene>
<name>A0ACC1XHE9_MELAZ</name>
<keyword evidence="2" id="KW-1185">Reference proteome</keyword>
<evidence type="ECO:0000313" key="2">
    <source>
        <dbReference type="Proteomes" id="UP001164539"/>
    </source>
</evidence>
<dbReference type="Proteomes" id="UP001164539">
    <property type="component" value="Chromosome 9"/>
</dbReference>
<organism evidence="1 2">
    <name type="scientific">Melia azedarach</name>
    <name type="common">Chinaberry tree</name>
    <dbReference type="NCBI Taxonomy" id="155640"/>
    <lineage>
        <taxon>Eukaryota</taxon>
        <taxon>Viridiplantae</taxon>
        <taxon>Streptophyta</taxon>
        <taxon>Embryophyta</taxon>
        <taxon>Tracheophyta</taxon>
        <taxon>Spermatophyta</taxon>
        <taxon>Magnoliopsida</taxon>
        <taxon>eudicotyledons</taxon>
        <taxon>Gunneridae</taxon>
        <taxon>Pentapetalae</taxon>
        <taxon>rosids</taxon>
        <taxon>malvids</taxon>
        <taxon>Sapindales</taxon>
        <taxon>Meliaceae</taxon>
        <taxon>Melia</taxon>
    </lineage>
</organism>
<keyword evidence="1" id="KW-0808">Transferase</keyword>
<evidence type="ECO:0000313" key="1">
    <source>
        <dbReference type="EMBL" id="KAJ4710872.1"/>
    </source>
</evidence>
<reference evidence="1 2" key="1">
    <citation type="journal article" date="2023" name="Science">
        <title>Complex scaffold remodeling in plant triterpene biosynthesis.</title>
        <authorList>
            <person name="De La Pena R."/>
            <person name="Hodgson H."/>
            <person name="Liu J.C."/>
            <person name="Stephenson M.J."/>
            <person name="Martin A.C."/>
            <person name="Owen C."/>
            <person name="Harkess A."/>
            <person name="Leebens-Mack J."/>
            <person name="Jimenez L.E."/>
            <person name="Osbourn A."/>
            <person name="Sattely E.S."/>
        </authorList>
    </citation>
    <scope>NUCLEOTIDE SEQUENCE [LARGE SCALE GENOMIC DNA]</scope>
    <source>
        <strain evidence="2">cv. JPN11</strain>
        <tissue evidence="1">Leaf</tissue>
    </source>
</reference>
<accession>A0ACC1XHE9</accession>
<comment type="caution">
    <text evidence="1">The sequence shown here is derived from an EMBL/GenBank/DDBJ whole genome shotgun (WGS) entry which is preliminary data.</text>
</comment>